<evidence type="ECO:0000313" key="2">
    <source>
        <dbReference type="Proteomes" id="UP001432027"/>
    </source>
</evidence>
<reference evidence="1" key="1">
    <citation type="submission" date="2023-10" db="EMBL/GenBank/DDBJ databases">
        <title>Genome assembly of Pristionchus species.</title>
        <authorList>
            <person name="Yoshida K."/>
            <person name="Sommer R.J."/>
        </authorList>
    </citation>
    <scope>NUCLEOTIDE SEQUENCE</scope>
    <source>
        <strain evidence="1">RS0144</strain>
    </source>
</reference>
<dbReference type="AlphaFoldDB" id="A0AAV5SI33"/>
<protein>
    <submittedName>
        <fullName evidence="1">Uncharacterized protein</fullName>
    </submittedName>
</protein>
<dbReference type="EMBL" id="BTSX01000002">
    <property type="protein sequence ID" value="GMS82292.1"/>
    <property type="molecule type" value="Genomic_DNA"/>
</dbReference>
<sequence length="155" mass="17561">IGNNSYGFLVTPSDRSSPLRSRDHSQLEQKLRRIALNTHVDKISNEVNTLYQAVDRVIDELLKFNADNICLVPKYLWRKLINLPLLDHSRLFSLAQNVKDVSIGLICTSLTAQDFCALRKEMIDRSCEVEKFTVLVPHGLDKAVLDASFGVTFDD</sequence>
<name>A0AAV5SI33_9BILA</name>
<feature type="non-terminal residue" evidence="1">
    <location>
        <position position="1"/>
    </location>
</feature>
<accession>A0AAV5SI33</accession>
<keyword evidence="2" id="KW-1185">Reference proteome</keyword>
<feature type="non-terminal residue" evidence="1">
    <location>
        <position position="155"/>
    </location>
</feature>
<dbReference type="Proteomes" id="UP001432027">
    <property type="component" value="Unassembled WGS sequence"/>
</dbReference>
<evidence type="ECO:0000313" key="1">
    <source>
        <dbReference type="EMBL" id="GMS82292.1"/>
    </source>
</evidence>
<comment type="caution">
    <text evidence="1">The sequence shown here is derived from an EMBL/GenBank/DDBJ whole genome shotgun (WGS) entry which is preliminary data.</text>
</comment>
<proteinExistence type="predicted"/>
<gene>
    <name evidence="1" type="ORF">PENTCL1PPCAC_4467</name>
</gene>
<organism evidence="1 2">
    <name type="scientific">Pristionchus entomophagus</name>
    <dbReference type="NCBI Taxonomy" id="358040"/>
    <lineage>
        <taxon>Eukaryota</taxon>
        <taxon>Metazoa</taxon>
        <taxon>Ecdysozoa</taxon>
        <taxon>Nematoda</taxon>
        <taxon>Chromadorea</taxon>
        <taxon>Rhabditida</taxon>
        <taxon>Rhabditina</taxon>
        <taxon>Diplogasteromorpha</taxon>
        <taxon>Diplogasteroidea</taxon>
        <taxon>Neodiplogasteridae</taxon>
        <taxon>Pristionchus</taxon>
    </lineage>
</organism>